<dbReference type="EMBL" id="FNFB01000009">
    <property type="protein sequence ID" value="SDK63812.1"/>
    <property type="molecule type" value="Genomic_DNA"/>
</dbReference>
<dbReference type="AlphaFoldDB" id="A0A1G9DIU1"/>
<proteinExistence type="predicted"/>
<reference evidence="1 2" key="1">
    <citation type="submission" date="2016-10" db="EMBL/GenBank/DDBJ databases">
        <authorList>
            <person name="de Groot N.N."/>
        </authorList>
    </citation>
    <scope>NUCLEOTIDE SEQUENCE [LARGE SCALE GENOMIC DNA]</scope>
    <source>
        <strain evidence="1 2">CGMCC 4.5681</strain>
    </source>
</reference>
<sequence>MREIARAHGCSVAVLYREFRGAGVALRGRDTQAVEGANQIVGAYARGLPMHEICARYKVAKSTEGRLVDEAEGVPRRPSGKPRRVQWDVVEAAVRGGMTAAEAATVGGCSPRQVARLLHRLGWAWDGRRWLPPAAVKGAH</sequence>
<gene>
    <name evidence="1" type="ORF">SAMN05421874_109160</name>
</gene>
<evidence type="ECO:0000313" key="1">
    <source>
        <dbReference type="EMBL" id="SDK63812.1"/>
    </source>
</evidence>
<protein>
    <submittedName>
        <fullName evidence="1">Uncharacterized protein</fullName>
    </submittedName>
</protein>
<organism evidence="1 2">
    <name type="scientific">Nonomuraea maritima</name>
    <dbReference type="NCBI Taxonomy" id="683260"/>
    <lineage>
        <taxon>Bacteria</taxon>
        <taxon>Bacillati</taxon>
        <taxon>Actinomycetota</taxon>
        <taxon>Actinomycetes</taxon>
        <taxon>Streptosporangiales</taxon>
        <taxon>Streptosporangiaceae</taxon>
        <taxon>Nonomuraea</taxon>
    </lineage>
</organism>
<accession>A0A1G9DIU1</accession>
<evidence type="ECO:0000313" key="2">
    <source>
        <dbReference type="Proteomes" id="UP000198683"/>
    </source>
</evidence>
<keyword evidence="2" id="KW-1185">Reference proteome</keyword>
<name>A0A1G9DIU1_9ACTN</name>
<dbReference type="Proteomes" id="UP000198683">
    <property type="component" value="Unassembled WGS sequence"/>
</dbReference>